<proteinExistence type="inferred from homology"/>
<dbReference type="AlphaFoldDB" id="A0A840S8S6"/>
<evidence type="ECO:0000256" key="5">
    <source>
        <dbReference type="ARBA" id="ARBA00023244"/>
    </source>
</evidence>
<comment type="catalytic activity">
    <reaction evidence="8 9">
        <text>hydroxymethylbilane = uroporphyrinogen III + H2O</text>
        <dbReference type="Rhea" id="RHEA:18965"/>
        <dbReference type="ChEBI" id="CHEBI:15377"/>
        <dbReference type="ChEBI" id="CHEBI:57308"/>
        <dbReference type="ChEBI" id="CHEBI:57845"/>
        <dbReference type="EC" id="4.2.1.75"/>
    </reaction>
</comment>
<dbReference type="Gene3D" id="3.40.50.10090">
    <property type="match status" value="2"/>
</dbReference>
<evidence type="ECO:0000256" key="3">
    <source>
        <dbReference type="ARBA" id="ARBA00013109"/>
    </source>
</evidence>
<dbReference type="Pfam" id="PF02602">
    <property type="entry name" value="HEM4"/>
    <property type="match status" value="1"/>
</dbReference>
<comment type="similarity">
    <text evidence="2 9">Belongs to the uroporphyrinogen-III synthase family.</text>
</comment>
<dbReference type="GO" id="GO:0004852">
    <property type="term" value="F:uroporphyrinogen-III synthase activity"/>
    <property type="evidence" value="ECO:0007669"/>
    <property type="project" value="UniProtKB-UniRule"/>
</dbReference>
<dbReference type="PANTHER" id="PTHR38042:SF1">
    <property type="entry name" value="UROPORPHYRINOGEN-III SYNTHASE, CHLOROPLASTIC"/>
    <property type="match status" value="1"/>
</dbReference>
<comment type="caution">
    <text evidence="11">The sequence shown here is derived from an EMBL/GenBank/DDBJ whole genome shotgun (WGS) entry which is preliminary data.</text>
</comment>
<evidence type="ECO:0000256" key="1">
    <source>
        <dbReference type="ARBA" id="ARBA00004772"/>
    </source>
</evidence>
<dbReference type="PANTHER" id="PTHR38042">
    <property type="entry name" value="UROPORPHYRINOGEN-III SYNTHASE, CHLOROPLASTIC"/>
    <property type="match status" value="1"/>
</dbReference>
<keyword evidence="12" id="KW-1185">Reference proteome</keyword>
<evidence type="ECO:0000313" key="11">
    <source>
        <dbReference type="EMBL" id="MBB5206022.1"/>
    </source>
</evidence>
<keyword evidence="5 9" id="KW-0627">Porphyrin biosynthesis</keyword>
<evidence type="ECO:0000259" key="10">
    <source>
        <dbReference type="Pfam" id="PF02602"/>
    </source>
</evidence>
<dbReference type="SUPFAM" id="SSF69618">
    <property type="entry name" value="HemD-like"/>
    <property type="match status" value="1"/>
</dbReference>
<evidence type="ECO:0000256" key="4">
    <source>
        <dbReference type="ARBA" id="ARBA00023239"/>
    </source>
</evidence>
<dbReference type="GO" id="GO:0006780">
    <property type="term" value="P:uroporphyrinogen III biosynthetic process"/>
    <property type="evidence" value="ECO:0007669"/>
    <property type="project" value="UniProtKB-UniRule"/>
</dbReference>
<evidence type="ECO:0000256" key="9">
    <source>
        <dbReference type="RuleBase" id="RU366031"/>
    </source>
</evidence>
<protein>
    <recommendedName>
        <fullName evidence="7 9">Uroporphyrinogen-III synthase</fullName>
        <ecNumber evidence="3 9">4.2.1.75</ecNumber>
    </recommendedName>
</protein>
<sequence length="248" mass="26159">MSGAAGLQRPVLVLTMPAGQQARWRAALEAQGVVCASLPLLEIQPLPEAVGPAWAALTEAALAIFVSPSAVAALDGSDWAQWPAQTVAACVGPGTALALSQRGVPQVLCPPPDSAQFDSEALWPLIQELGPWVGRTVLIFKGEGGRDWLAERLLQEGAKLQAFNLYLRVPPSHSEEQLATLGVAPLWLLTSSQGLDVALACGWIRSGAQALATHPRIAEHARRAGLRVELVRSEPEAVAQAWARMAAA</sequence>
<dbReference type="InterPro" id="IPR003754">
    <property type="entry name" value="4pyrrol_synth_uPrphyn_synth"/>
</dbReference>
<dbReference type="InterPro" id="IPR039793">
    <property type="entry name" value="UROS/Hem4"/>
</dbReference>
<evidence type="ECO:0000313" key="12">
    <source>
        <dbReference type="Proteomes" id="UP000554837"/>
    </source>
</evidence>
<name>A0A840S8S6_9BURK</name>
<reference evidence="11 12" key="1">
    <citation type="submission" date="2020-08" db="EMBL/GenBank/DDBJ databases">
        <title>Genomic Encyclopedia of Type Strains, Phase IV (KMG-IV): sequencing the most valuable type-strain genomes for metagenomic binning, comparative biology and taxonomic classification.</title>
        <authorList>
            <person name="Goeker M."/>
        </authorList>
    </citation>
    <scope>NUCLEOTIDE SEQUENCE [LARGE SCALE GENOMIC DNA]</scope>
    <source>
        <strain evidence="11 12">DSM 23958</strain>
    </source>
</reference>
<accession>A0A840S8S6</accession>
<dbReference type="RefSeq" id="WP_138856254.1">
    <property type="nucleotide sequence ID" value="NZ_CP040709.1"/>
</dbReference>
<gene>
    <name evidence="11" type="ORF">HNQ51_003353</name>
</gene>
<organism evidence="11 12">
    <name type="scientific">Inhella inkyongensis</name>
    <dbReference type="NCBI Taxonomy" id="392593"/>
    <lineage>
        <taxon>Bacteria</taxon>
        <taxon>Pseudomonadati</taxon>
        <taxon>Pseudomonadota</taxon>
        <taxon>Betaproteobacteria</taxon>
        <taxon>Burkholderiales</taxon>
        <taxon>Sphaerotilaceae</taxon>
        <taxon>Inhella</taxon>
    </lineage>
</organism>
<dbReference type="InterPro" id="IPR036108">
    <property type="entry name" value="4pyrrol_syn_uPrphyn_synt_sf"/>
</dbReference>
<dbReference type="Proteomes" id="UP000554837">
    <property type="component" value="Unassembled WGS sequence"/>
</dbReference>
<dbReference type="EC" id="4.2.1.75" evidence="3 9"/>
<dbReference type="CDD" id="cd06578">
    <property type="entry name" value="HemD"/>
    <property type="match status" value="1"/>
</dbReference>
<evidence type="ECO:0000256" key="8">
    <source>
        <dbReference type="ARBA" id="ARBA00048617"/>
    </source>
</evidence>
<evidence type="ECO:0000256" key="2">
    <source>
        <dbReference type="ARBA" id="ARBA00008133"/>
    </source>
</evidence>
<keyword evidence="4 9" id="KW-0456">Lyase</keyword>
<evidence type="ECO:0000256" key="7">
    <source>
        <dbReference type="ARBA" id="ARBA00040167"/>
    </source>
</evidence>
<evidence type="ECO:0000256" key="6">
    <source>
        <dbReference type="ARBA" id="ARBA00037589"/>
    </source>
</evidence>
<dbReference type="GO" id="GO:0006782">
    <property type="term" value="P:protoporphyrinogen IX biosynthetic process"/>
    <property type="evidence" value="ECO:0007669"/>
    <property type="project" value="UniProtKB-UniRule"/>
</dbReference>
<feature type="domain" description="Tetrapyrrole biosynthesis uroporphyrinogen III synthase" evidence="10">
    <location>
        <begin position="23"/>
        <end position="237"/>
    </location>
</feature>
<dbReference type="OrthoDB" id="9787650at2"/>
<comment type="function">
    <text evidence="6 9">Catalyzes cyclization of the linear tetrapyrrole, hydroxymethylbilane, to the macrocyclic uroporphyrinogen III.</text>
</comment>
<dbReference type="EMBL" id="JACHHO010000006">
    <property type="protein sequence ID" value="MBB5206022.1"/>
    <property type="molecule type" value="Genomic_DNA"/>
</dbReference>
<comment type="pathway">
    <text evidence="1 9">Porphyrin-containing compound metabolism; protoporphyrin-IX biosynthesis; coproporphyrinogen-III from 5-aminolevulinate: step 3/4.</text>
</comment>